<dbReference type="STRING" id="1123404.SAMN02745784_00997"/>
<protein>
    <recommendedName>
        <fullName evidence="1">BSD domain-containing protein</fullName>
    </recommendedName>
</protein>
<evidence type="ECO:0000313" key="3">
    <source>
        <dbReference type="Proteomes" id="UP000184114"/>
    </source>
</evidence>
<dbReference type="GeneID" id="90996176"/>
<feature type="domain" description="BSD" evidence="1">
    <location>
        <begin position="1"/>
        <end position="34"/>
    </location>
</feature>
<evidence type="ECO:0000259" key="1">
    <source>
        <dbReference type="PROSITE" id="PS50858"/>
    </source>
</evidence>
<dbReference type="RefSeq" id="WP_072973819.1">
    <property type="nucleotide sequence ID" value="NZ_FQTY01000003.1"/>
</dbReference>
<proteinExistence type="predicted"/>
<dbReference type="InterPro" id="IPR005607">
    <property type="entry name" value="BSD_dom"/>
</dbReference>
<dbReference type="Proteomes" id="UP000184114">
    <property type="component" value="Unassembled WGS sequence"/>
</dbReference>
<organism evidence="2 3">
    <name type="scientific">Tissierella praeacuta DSM 18095</name>
    <dbReference type="NCBI Taxonomy" id="1123404"/>
    <lineage>
        <taxon>Bacteria</taxon>
        <taxon>Bacillati</taxon>
        <taxon>Bacillota</taxon>
        <taxon>Tissierellia</taxon>
        <taxon>Tissierellales</taxon>
        <taxon>Tissierellaceae</taxon>
        <taxon>Tissierella</taxon>
    </lineage>
</organism>
<dbReference type="AlphaFoldDB" id="A0A1M4UBQ1"/>
<gene>
    <name evidence="2" type="ORF">SAMN02745784_00997</name>
</gene>
<keyword evidence="3" id="KW-1185">Reference proteome</keyword>
<sequence length="103" mass="12174">MRREFEINGCIEVPMELSEDEFWDKFIDFVESNNWYFGGGIREIIDGFYINDDGTKGENCLDEDFRILILKNQRDKALELYMGIINNDLNEAEIYIENLSKSM</sequence>
<dbReference type="EMBL" id="FQTY01000003">
    <property type="protein sequence ID" value="SHE54155.1"/>
    <property type="molecule type" value="Genomic_DNA"/>
</dbReference>
<evidence type="ECO:0000313" key="2">
    <source>
        <dbReference type="EMBL" id="SHE54155.1"/>
    </source>
</evidence>
<reference evidence="3" key="1">
    <citation type="submission" date="2016-11" db="EMBL/GenBank/DDBJ databases">
        <authorList>
            <person name="Varghese N."/>
            <person name="Submissions S."/>
        </authorList>
    </citation>
    <scope>NUCLEOTIDE SEQUENCE [LARGE SCALE GENOMIC DNA]</scope>
    <source>
        <strain evidence="3">DSM 18095</strain>
    </source>
</reference>
<dbReference type="PROSITE" id="PS50858">
    <property type="entry name" value="BSD"/>
    <property type="match status" value="1"/>
</dbReference>
<accession>A0A1M4UBQ1</accession>
<name>A0A1M4UBQ1_9FIRM</name>